<evidence type="ECO:0000313" key="3">
    <source>
        <dbReference type="RefSeq" id="XP_032816760.1"/>
    </source>
</evidence>
<name>A0AAJ7TF85_PETMA</name>
<feature type="signal peptide" evidence="1">
    <location>
        <begin position="1"/>
        <end position="27"/>
    </location>
</feature>
<organism evidence="2 3">
    <name type="scientific">Petromyzon marinus</name>
    <name type="common">Sea lamprey</name>
    <dbReference type="NCBI Taxonomy" id="7757"/>
    <lineage>
        <taxon>Eukaryota</taxon>
        <taxon>Metazoa</taxon>
        <taxon>Chordata</taxon>
        <taxon>Craniata</taxon>
        <taxon>Vertebrata</taxon>
        <taxon>Cyclostomata</taxon>
        <taxon>Hyperoartia</taxon>
        <taxon>Petromyzontiformes</taxon>
        <taxon>Petromyzontidae</taxon>
        <taxon>Petromyzon</taxon>
    </lineage>
</organism>
<dbReference type="RefSeq" id="XP_032816760.1">
    <property type="nucleotide sequence ID" value="XM_032960869.1"/>
</dbReference>
<proteinExistence type="predicted"/>
<protein>
    <submittedName>
        <fullName evidence="3">Uncharacterized protein LOC116946043</fullName>
    </submittedName>
</protein>
<sequence length="1295" mass="140698">MERSCAWMIARLLVAVLLLQGPAGITGQTPPIEQVDCKLPENNPVTLETAITGGLITANALTAYTKGQFACLNADALNKISAVQLALLFDSQFRNNASVAQAVTLKVTDLQKLGDLLAAIKEPLDANVTAAMMAVVWPVLNVSLATMPEANVTDWFTLRLKRLLPAVTVAQIADIPINVSCANFTVISGTLSSVYDNVSDSVRRAVVEKVKVFVKQDSCCNSALNSRTLLLSYFGNYRKSATYAEFAEVFLQFNGFGVEDLLTTVQKADFAATDKVIQLNTKLKINPFDNITDLEIFVDEFNIKAAGKLVPQYYQQFLMGLACPVLIQNLDTMTDANVSKWFVTKLPPLFLPGITTDCLNPAYNNILFKIPCSTMSTISGSLSKLNNTLDLNFKKSMTSLITNFLTLNSNCSTAMTSITLFPDYFGNFSEHIIYTDFCKIFPPFNAETVLKMLTPVQLAGYSATNKVLNNVTKLTPIFANYLNDINAIKTFMIEFNFQTEAKELPEASRVVLFQGVWDKLILNLPTMESSEVSWWFGTQLSPNILPGITAADVASIPVSISCPAFSSIINGLNSVYAKLNDTIKTAVVTKIKEFVKSPASCSISSTQLITMYFMKFMKNITYAEIVDVLPSFDAGQVLASLTVVQLADYAATDNVLNNTAILSPVFSTINYNTLGPFLDEFNVKANGKTVPKASQGVLMQNAWPILGPTLATLSDEDVRKWFVARLSPHVLPGITNVDADTIPVTLSCPAFTTIVGSLSAVYSQLNENVKPQMVKKIKNFVKPAVASSKCTPSITSSNLLTDYFGKFRDNATEADFKEVFPSYAAIASPIELGDYAATDTVLNDAPSLAAIFPKLSGLGALGQFLDEFNQKATGKTVPKASQAALMQGAWEKMSPTMNSFTDADVKTWFVDRLSPLILPGITAANVAALPTVMSCNNFDFLVGILDAGLSSNDTKQATYQWIMSYLNKAKSGTLPPCFASKNSWIVDNMGQSFLLSKLSDLNGLVQDTTQRKTFVLDASTLKLLETPNNMDIELRRYLVQMMNEASLPLSSVPKPLLCTYVGEYGSSLPVALFVGLESYLSNCLKSITLPRDMEKVSLNLLTTYTDLKPASIQNLGSAVVYAPLNAIDKNLSSTTALLALDTLSNQTGWNPGQAQNIVRKLKAANFTVNNADALTKLGGLVSGVPSSTFTNLDSNQLLAFATKSNPDNVATIPDGVQSVIVNKLLMKNPTTQLMDSLPPSLLAHIPAGRLQNAGNWMPKNLAKGQWSEGQALVLVGNLVKTQTANWTEIIRQVHY</sequence>
<dbReference type="KEGG" id="pmrn:116946043"/>
<dbReference type="Proteomes" id="UP001318040">
    <property type="component" value="Chromosome 26"/>
</dbReference>
<keyword evidence="2" id="KW-1185">Reference proteome</keyword>
<feature type="chain" id="PRO_5042546492" evidence="1">
    <location>
        <begin position="28"/>
        <end position="1295"/>
    </location>
</feature>
<reference evidence="3" key="1">
    <citation type="submission" date="2025-08" db="UniProtKB">
        <authorList>
            <consortium name="RefSeq"/>
        </authorList>
    </citation>
    <scope>IDENTIFICATION</scope>
    <source>
        <tissue evidence="3">Sperm</tissue>
    </source>
</reference>
<accession>A0AAJ7TF85</accession>
<evidence type="ECO:0000256" key="1">
    <source>
        <dbReference type="SAM" id="SignalP"/>
    </source>
</evidence>
<evidence type="ECO:0000313" key="2">
    <source>
        <dbReference type="Proteomes" id="UP001318040"/>
    </source>
</evidence>
<gene>
    <name evidence="3" type="primary">LOC116946043</name>
</gene>
<keyword evidence="1" id="KW-0732">Signal</keyword>